<evidence type="ECO:0000313" key="1">
    <source>
        <dbReference type="EMBL" id="PZV34018.1"/>
    </source>
</evidence>
<sequence length="211" mass="23876">MARKRHQAGTSRLNEELAWMLDDEAYDCGLNKEHVAILIDPPNWSSVVRDESRKPRGFLHARINQKGNAEINWARGDLEILYDEDFLARYAAAARSAYSVPWRGLGELMWWRGYELLVSNVTIHKSPAAAALLYAHAARLKELASFLGKHMTLVGAMAPDFTYEDGEVAAADLAPTISSDRLQEMIQERGRRTTVRLREAVERMVPKNDPE</sequence>
<gene>
    <name evidence="1" type="ORF">B5V02_33470</name>
</gene>
<reference evidence="2" key="1">
    <citation type="submission" date="2017-03" db="EMBL/GenBank/DDBJ databases">
        <authorList>
            <person name="Safronova V.I."/>
            <person name="Sazanova A.L."/>
            <person name="Chirak E.R."/>
        </authorList>
    </citation>
    <scope>NUCLEOTIDE SEQUENCE [LARGE SCALE GENOMIC DNA]</scope>
    <source>
        <strain evidence="2">Ach-343</strain>
    </source>
</reference>
<keyword evidence="2" id="KW-1185">Reference proteome</keyword>
<evidence type="ECO:0000313" key="2">
    <source>
        <dbReference type="Proteomes" id="UP000248616"/>
    </source>
</evidence>
<name>A0A2W7BX00_9HYPH</name>
<organism evidence="1 2">
    <name type="scientific">Mesorhizobium kowhaii</name>
    <dbReference type="NCBI Taxonomy" id="1300272"/>
    <lineage>
        <taxon>Bacteria</taxon>
        <taxon>Pseudomonadati</taxon>
        <taxon>Pseudomonadota</taxon>
        <taxon>Alphaproteobacteria</taxon>
        <taxon>Hyphomicrobiales</taxon>
        <taxon>Phyllobacteriaceae</taxon>
        <taxon>Mesorhizobium</taxon>
    </lineage>
</organism>
<proteinExistence type="predicted"/>
<protein>
    <submittedName>
        <fullName evidence="1">Uncharacterized protein</fullName>
    </submittedName>
</protein>
<comment type="caution">
    <text evidence="1">The sequence shown here is derived from an EMBL/GenBank/DDBJ whole genome shotgun (WGS) entry which is preliminary data.</text>
</comment>
<accession>A0A2W7BX00</accession>
<dbReference type="Proteomes" id="UP000248616">
    <property type="component" value="Unassembled WGS sequence"/>
</dbReference>
<dbReference type="AlphaFoldDB" id="A0A2W7BX00"/>
<dbReference type="EMBL" id="MZXV01000076">
    <property type="protein sequence ID" value="PZV34018.1"/>
    <property type="molecule type" value="Genomic_DNA"/>
</dbReference>